<comment type="caution">
    <text evidence="1">The sequence shown here is derived from an EMBL/GenBank/DDBJ whole genome shotgun (WGS) entry which is preliminary data.</text>
</comment>
<name>A0A9P6JRC3_9AGAR</name>
<reference evidence="1" key="1">
    <citation type="submission" date="2020-11" db="EMBL/GenBank/DDBJ databases">
        <authorList>
            <consortium name="DOE Joint Genome Institute"/>
            <person name="Ahrendt S."/>
            <person name="Riley R."/>
            <person name="Andreopoulos W."/>
            <person name="Labutti K."/>
            <person name="Pangilinan J."/>
            <person name="Ruiz-Duenas F.J."/>
            <person name="Barrasa J.M."/>
            <person name="Sanchez-Garcia M."/>
            <person name="Camarero S."/>
            <person name="Miyauchi S."/>
            <person name="Serrano A."/>
            <person name="Linde D."/>
            <person name="Babiker R."/>
            <person name="Drula E."/>
            <person name="Ayuso-Fernandez I."/>
            <person name="Pacheco R."/>
            <person name="Padilla G."/>
            <person name="Ferreira P."/>
            <person name="Barriuso J."/>
            <person name="Kellner H."/>
            <person name="Castanera R."/>
            <person name="Alfaro M."/>
            <person name="Ramirez L."/>
            <person name="Pisabarro A.G."/>
            <person name="Kuo A."/>
            <person name="Tritt A."/>
            <person name="Lipzen A."/>
            <person name="He G."/>
            <person name="Yan M."/>
            <person name="Ng V."/>
            <person name="Cullen D."/>
            <person name="Martin F."/>
            <person name="Rosso M.-N."/>
            <person name="Henrissat B."/>
            <person name="Hibbett D."/>
            <person name="Martinez A.T."/>
            <person name="Grigoriev I.V."/>
        </authorList>
    </citation>
    <scope>NUCLEOTIDE SEQUENCE</scope>
    <source>
        <strain evidence="1">CBS 506.95</strain>
    </source>
</reference>
<organism evidence="1 2">
    <name type="scientific">Crepidotus variabilis</name>
    <dbReference type="NCBI Taxonomy" id="179855"/>
    <lineage>
        <taxon>Eukaryota</taxon>
        <taxon>Fungi</taxon>
        <taxon>Dikarya</taxon>
        <taxon>Basidiomycota</taxon>
        <taxon>Agaricomycotina</taxon>
        <taxon>Agaricomycetes</taxon>
        <taxon>Agaricomycetidae</taxon>
        <taxon>Agaricales</taxon>
        <taxon>Agaricineae</taxon>
        <taxon>Crepidotaceae</taxon>
        <taxon>Crepidotus</taxon>
    </lineage>
</organism>
<evidence type="ECO:0000313" key="2">
    <source>
        <dbReference type="Proteomes" id="UP000807306"/>
    </source>
</evidence>
<gene>
    <name evidence="1" type="ORF">CPB83DRAFT_852129</name>
</gene>
<dbReference type="Proteomes" id="UP000807306">
    <property type="component" value="Unassembled WGS sequence"/>
</dbReference>
<evidence type="ECO:0000313" key="1">
    <source>
        <dbReference type="EMBL" id="KAF9529758.1"/>
    </source>
</evidence>
<protein>
    <submittedName>
        <fullName evidence="1">Uncharacterized protein</fullName>
    </submittedName>
</protein>
<accession>A0A9P6JRC3</accession>
<keyword evidence="2" id="KW-1185">Reference proteome</keyword>
<sequence>MASSWRSQLTEFYLHKQLWISPIYPCADVYAALAQMPNLELFSVECAVLDFSNDTPHLSNSICLPKLRRLELNGEAFECFNVILTLHIPPTCALLIQISAKDIGLPDGTFPLLAQQPSEFLHSFFPPIHTLTLKIGISQFSVVTEARTNLFFSSSAQQVGMTIQGGWKTLQYGDIFESVRLVEFAAQLTSLNFDIVQRAVPEALAAHPAGQEILDQFLKGLVHLTNLTCSNFSVDYLIRIRLPILPKLRSLTIKGAATRLWSVSSAAIVFKRWRSGQGLPPVEITEIVDSEL</sequence>
<dbReference type="EMBL" id="MU157844">
    <property type="protein sequence ID" value="KAF9529758.1"/>
    <property type="molecule type" value="Genomic_DNA"/>
</dbReference>
<dbReference type="AlphaFoldDB" id="A0A9P6JRC3"/>
<proteinExistence type="predicted"/>